<name>A0ABV3ZXV9_9BURK</name>
<evidence type="ECO:0000313" key="2">
    <source>
        <dbReference type="Proteomes" id="UP001561046"/>
    </source>
</evidence>
<accession>A0ABV3ZXV9</accession>
<comment type="caution">
    <text evidence="1">The sequence shown here is derived from an EMBL/GenBank/DDBJ whole genome shotgun (WGS) entry which is preliminary data.</text>
</comment>
<gene>
    <name evidence="1" type="ORF">AB6724_15395</name>
</gene>
<evidence type="ECO:0000313" key="1">
    <source>
        <dbReference type="EMBL" id="MEX8194225.1"/>
    </source>
</evidence>
<dbReference type="EMBL" id="JBFYGN010000018">
    <property type="protein sequence ID" value="MEX8194225.1"/>
    <property type="molecule type" value="Genomic_DNA"/>
</dbReference>
<reference evidence="1 2" key="1">
    <citation type="journal article" date="2013" name="Int. J. Syst. Evol. Microbiol.">
        <title>Comamonas guangdongensis sp. nov., isolated from subterranean forest sediment, and emended description of the genus Comamonas.</title>
        <authorList>
            <person name="Zhang J."/>
            <person name="Wang Y."/>
            <person name="Zhou S."/>
            <person name="Wu C."/>
            <person name="He J."/>
            <person name="Li F."/>
        </authorList>
    </citation>
    <scope>NUCLEOTIDE SEQUENCE [LARGE SCALE GENOMIC DNA]</scope>
    <source>
        <strain evidence="1 2">CCTCC AB2011133</strain>
    </source>
</reference>
<proteinExistence type="predicted"/>
<organism evidence="1 2">
    <name type="scientific">Comamonas guangdongensis</name>
    <dbReference type="NCBI Taxonomy" id="510515"/>
    <lineage>
        <taxon>Bacteria</taxon>
        <taxon>Pseudomonadati</taxon>
        <taxon>Pseudomonadota</taxon>
        <taxon>Betaproteobacteria</taxon>
        <taxon>Burkholderiales</taxon>
        <taxon>Comamonadaceae</taxon>
        <taxon>Comamonas</taxon>
    </lineage>
</organism>
<keyword evidence="2" id="KW-1185">Reference proteome</keyword>
<dbReference type="NCBIfam" id="TIGR01053">
    <property type="entry name" value="LSD1"/>
    <property type="match status" value="1"/>
</dbReference>
<dbReference type="PROSITE" id="PS51257">
    <property type="entry name" value="PROKAR_LIPOPROTEIN"/>
    <property type="match status" value="1"/>
</dbReference>
<sequence>MPSERLPRCRPTSLCLRATPCSAFIGSCCTFRRWPRGSGRMRCSICNWPRRADRPEMPCPRCAYAM</sequence>
<protein>
    <submittedName>
        <fullName evidence="1">Uncharacterized protein</fullName>
    </submittedName>
</protein>
<dbReference type="Proteomes" id="UP001561046">
    <property type="component" value="Unassembled WGS sequence"/>
</dbReference>